<reference evidence="4" key="1">
    <citation type="journal article" date="2019" name="Int. J. Syst. Evol. Microbiol.">
        <title>The Global Catalogue of Microorganisms (GCM) 10K type strain sequencing project: providing services to taxonomists for standard genome sequencing and annotation.</title>
        <authorList>
            <consortium name="The Broad Institute Genomics Platform"/>
            <consortium name="The Broad Institute Genome Sequencing Center for Infectious Disease"/>
            <person name="Wu L."/>
            <person name="Ma J."/>
        </authorList>
    </citation>
    <scope>NUCLEOTIDE SEQUENCE [LARGE SCALE GENOMIC DNA]</scope>
    <source>
        <strain evidence="4">JCM 17978</strain>
    </source>
</reference>
<dbReference type="Proteomes" id="UP001596162">
    <property type="component" value="Unassembled WGS sequence"/>
</dbReference>
<dbReference type="InterPro" id="IPR026444">
    <property type="entry name" value="Secre_tail"/>
</dbReference>
<evidence type="ECO:0000313" key="3">
    <source>
        <dbReference type="EMBL" id="MFC5196156.1"/>
    </source>
</evidence>
<dbReference type="RefSeq" id="WP_376861416.1">
    <property type="nucleotide sequence ID" value="NZ_JBHSLA010000005.1"/>
</dbReference>
<evidence type="ECO:0000259" key="2">
    <source>
        <dbReference type="Pfam" id="PF18962"/>
    </source>
</evidence>
<dbReference type="EMBL" id="JBHSLA010000005">
    <property type="protein sequence ID" value="MFC5196156.1"/>
    <property type="molecule type" value="Genomic_DNA"/>
</dbReference>
<dbReference type="Pfam" id="PF18962">
    <property type="entry name" value="Por_Secre_tail"/>
    <property type="match status" value="1"/>
</dbReference>
<feature type="domain" description="Secretion system C-terminal sorting" evidence="2">
    <location>
        <begin position="414"/>
        <end position="482"/>
    </location>
</feature>
<protein>
    <submittedName>
        <fullName evidence="3">T9SS type A sorting domain-containing protein</fullName>
    </submittedName>
</protein>
<accession>A0ABW0C8X9</accession>
<evidence type="ECO:0000313" key="4">
    <source>
        <dbReference type="Proteomes" id="UP001596162"/>
    </source>
</evidence>
<sequence>MKKLLVIIISFLYISVNYAQSNISSLEYYFDQDPGVGMATTIDINPDAEIINQSFNISTTGLSDGVHRLFIRAVNADETISLYANKSFRVAPPAETNSFDMVEAEYFFDQDPGLGLATAIDVTDAGAIDNVLTVSTSGLSVGTHRLFIRIKNSNNQWSLYEHRAVNMAPPVETNTFDMVEAEYFFDQDPGLGLATNIDVTDAATINDVLTVSTSGLSVGTHRLFIRVKNSNNQWSLYEHRTVNMAPPVETNTFDMVEAEYFFNQDPGLGLATNIDVTDAATINDVLTVSTNGLPVGTHRLFVRVKNGNNTWSLYEHRAINIAPQTEVNTASITAAEFYIDADPGFGLATAITVSGDDLNENLVIPTTRGLAQGDHFLHIRVQNANGTWSIYDQKLFEINGTLGIDSETLSKIKIYPNPATDYVHIKTPNSVQIKSLIVIDMNGKVVKRIQNHLEKIEISNLQQGVYLLQITTETGRISKRIIKN</sequence>
<organism evidence="3 4">
    <name type="scientific">Bizionia hallyeonensis</name>
    <dbReference type="NCBI Taxonomy" id="1123757"/>
    <lineage>
        <taxon>Bacteria</taxon>
        <taxon>Pseudomonadati</taxon>
        <taxon>Bacteroidota</taxon>
        <taxon>Flavobacteriia</taxon>
        <taxon>Flavobacteriales</taxon>
        <taxon>Flavobacteriaceae</taxon>
        <taxon>Bizionia</taxon>
    </lineage>
</organism>
<comment type="caution">
    <text evidence="3">The sequence shown here is derived from an EMBL/GenBank/DDBJ whole genome shotgun (WGS) entry which is preliminary data.</text>
</comment>
<keyword evidence="1" id="KW-0732">Signal</keyword>
<evidence type="ECO:0000256" key="1">
    <source>
        <dbReference type="ARBA" id="ARBA00022729"/>
    </source>
</evidence>
<name>A0ABW0C8X9_9FLAO</name>
<gene>
    <name evidence="3" type="ORF">ACFPH8_12505</name>
</gene>
<dbReference type="NCBIfam" id="TIGR04183">
    <property type="entry name" value="Por_Secre_tail"/>
    <property type="match status" value="1"/>
</dbReference>
<keyword evidence="4" id="KW-1185">Reference proteome</keyword>
<proteinExistence type="predicted"/>